<accession>A0A1G2EWM7</accession>
<dbReference type="AlphaFoldDB" id="A0A1G2EWM7"/>
<dbReference type="Proteomes" id="UP000178428">
    <property type="component" value="Unassembled WGS sequence"/>
</dbReference>
<gene>
    <name evidence="1" type="ORF">A3J00_00880</name>
</gene>
<evidence type="ECO:0000313" key="1">
    <source>
        <dbReference type="EMBL" id="OGZ30205.1"/>
    </source>
</evidence>
<name>A0A1G2EWM7_9BACT</name>
<dbReference type="EMBL" id="MHMR01000026">
    <property type="protein sequence ID" value="OGZ30205.1"/>
    <property type="molecule type" value="Genomic_DNA"/>
</dbReference>
<sequence>MVNPKSLKWDKHHGVPRLSFGVGLQSVFDRGAKLYFDKSLIMPSANTEKMIFRGHSDHTTDKVYFPTEAISNEERNAGLFLFVPFIVSPKPKYHKIEFQRRDVWAVAGRHGEDEPFGLSWDQKPGKLFLPLAFPNETGKFPDTFILIEKKNKGADPEYVVIKFSSDFAKPRELVVGEPVVVSWSVVPISEAPECLQKELEKRQDEMAIDALADRQVSDFAQRRGLTRK</sequence>
<reference evidence="1 2" key="1">
    <citation type="journal article" date="2016" name="Nat. Commun.">
        <title>Thousands of microbial genomes shed light on interconnected biogeochemical processes in an aquifer system.</title>
        <authorList>
            <person name="Anantharaman K."/>
            <person name="Brown C.T."/>
            <person name="Hug L.A."/>
            <person name="Sharon I."/>
            <person name="Castelle C.J."/>
            <person name="Probst A.J."/>
            <person name="Thomas B.C."/>
            <person name="Singh A."/>
            <person name="Wilkins M.J."/>
            <person name="Karaoz U."/>
            <person name="Brodie E.L."/>
            <person name="Williams K.H."/>
            <person name="Hubbard S.S."/>
            <person name="Banfield J.F."/>
        </authorList>
    </citation>
    <scope>NUCLEOTIDE SEQUENCE [LARGE SCALE GENOMIC DNA]</scope>
</reference>
<proteinExistence type="predicted"/>
<dbReference type="STRING" id="1801725.A3J00_00880"/>
<evidence type="ECO:0000313" key="2">
    <source>
        <dbReference type="Proteomes" id="UP000178428"/>
    </source>
</evidence>
<organism evidence="1 2">
    <name type="scientific">Candidatus Niyogibacteria bacterium RIFCSPLOWO2_02_FULL_45_13</name>
    <dbReference type="NCBI Taxonomy" id="1801725"/>
    <lineage>
        <taxon>Bacteria</taxon>
        <taxon>Candidatus Niyogiibacteriota</taxon>
    </lineage>
</organism>
<protein>
    <submittedName>
        <fullName evidence="1">Uncharacterized protein</fullName>
    </submittedName>
</protein>
<comment type="caution">
    <text evidence="1">The sequence shown here is derived from an EMBL/GenBank/DDBJ whole genome shotgun (WGS) entry which is preliminary data.</text>
</comment>